<dbReference type="EMBL" id="CAJJDP010000127">
    <property type="protein sequence ID" value="CAD8202500.1"/>
    <property type="molecule type" value="Genomic_DNA"/>
</dbReference>
<reference evidence="1" key="1">
    <citation type="submission" date="2021-01" db="EMBL/GenBank/DDBJ databases">
        <authorList>
            <consortium name="Genoscope - CEA"/>
            <person name="William W."/>
        </authorList>
    </citation>
    <scope>NUCLEOTIDE SEQUENCE</scope>
</reference>
<name>A0A8S1XLX4_PAROT</name>
<dbReference type="AlphaFoldDB" id="A0A8S1XLX4"/>
<dbReference type="OrthoDB" id="295755at2759"/>
<accession>A0A8S1XLX4</accession>
<evidence type="ECO:0000313" key="1">
    <source>
        <dbReference type="EMBL" id="CAD8202500.1"/>
    </source>
</evidence>
<gene>
    <name evidence="1" type="ORF">POCTA_138.1.T1270108</name>
</gene>
<dbReference type="OMA" id="AHDFQFF"/>
<protein>
    <submittedName>
        <fullName evidence="1">Uncharacterized protein</fullName>
    </submittedName>
</protein>
<evidence type="ECO:0000313" key="2">
    <source>
        <dbReference type="Proteomes" id="UP000683925"/>
    </source>
</evidence>
<proteinExistence type="predicted"/>
<organism evidence="1 2">
    <name type="scientific">Paramecium octaurelia</name>
    <dbReference type="NCBI Taxonomy" id="43137"/>
    <lineage>
        <taxon>Eukaryota</taxon>
        <taxon>Sar</taxon>
        <taxon>Alveolata</taxon>
        <taxon>Ciliophora</taxon>
        <taxon>Intramacronucleata</taxon>
        <taxon>Oligohymenophorea</taxon>
        <taxon>Peniculida</taxon>
        <taxon>Parameciidae</taxon>
        <taxon>Paramecium</taxon>
    </lineage>
</organism>
<comment type="caution">
    <text evidence="1">The sequence shown here is derived from an EMBL/GenBank/DDBJ whole genome shotgun (WGS) entry which is preliminary data.</text>
</comment>
<sequence length="130" mass="15032">MSFFINLPQSTKRALSIDFQIQAVSPKIKLIRSRAFTFNKSNLKKNSHTISPRINLRSPKIILKPIAHDFQFFKLQNCLNDSPLQDKKLPKCTPKKQFKLQPTLDFSVSGFETTDVELEDFLLSSYVKKQ</sequence>
<keyword evidence="2" id="KW-1185">Reference proteome</keyword>
<dbReference type="Proteomes" id="UP000683925">
    <property type="component" value="Unassembled WGS sequence"/>
</dbReference>